<dbReference type="EMBL" id="JGYV01000018">
    <property type="protein sequence ID" value="KFI60744.1"/>
    <property type="molecule type" value="Genomic_DNA"/>
</dbReference>
<dbReference type="Gene3D" id="3.40.190.10">
    <property type="entry name" value="Periplasmic binding protein-like II"/>
    <property type="match status" value="2"/>
</dbReference>
<proteinExistence type="inferred from homology"/>
<dbReference type="STRING" id="1688.BCUN_1907"/>
<dbReference type="GO" id="GO:0003700">
    <property type="term" value="F:DNA-binding transcription factor activity"/>
    <property type="evidence" value="ECO:0007669"/>
    <property type="project" value="InterPro"/>
</dbReference>
<organism evidence="6 7">
    <name type="scientific">Bifidobacterium cuniculi</name>
    <dbReference type="NCBI Taxonomy" id="1688"/>
    <lineage>
        <taxon>Bacteria</taxon>
        <taxon>Bacillati</taxon>
        <taxon>Actinomycetota</taxon>
        <taxon>Actinomycetes</taxon>
        <taxon>Bifidobacteriales</taxon>
        <taxon>Bifidobacteriaceae</taxon>
        <taxon>Bifidobacterium</taxon>
    </lineage>
</organism>
<dbReference type="PANTHER" id="PTHR30346">
    <property type="entry name" value="TRANSCRIPTIONAL DUAL REGULATOR HCAR-RELATED"/>
    <property type="match status" value="1"/>
</dbReference>
<evidence type="ECO:0000256" key="4">
    <source>
        <dbReference type="ARBA" id="ARBA00023163"/>
    </source>
</evidence>
<name>A0A087APP4_9BIFI</name>
<dbReference type="GO" id="GO:0003677">
    <property type="term" value="F:DNA binding"/>
    <property type="evidence" value="ECO:0007669"/>
    <property type="project" value="UniProtKB-KW"/>
</dbReference>
<protein>
    <submittedName>
        <fullName evidence="6">LysR family transcriptional regulator</fullName>
    </submittedName>
</protein>
<dbReference type="InterPro" id="IPR005119">
    <property type="entry name" value="LysR_subst-bd"/>
</dbReference>
<dbReference type="Gene3D" id="1.10.10.10">
    <property type="entry name" value="Winged helix-like DNA-binding domain superfamily/Winged helix DNA-binding domain"/>
    <property type="match status" value="1"/>
</dbReference>
<evidence type="ECO:0000256" key="1">
    <source>
        <dbReference type="ARBA" id="ARBA00009437"/>
    </source>
</evidence>
<dbReference type="PRINTS" id="PR00039">
    <property type="entry name" value="HTHLYSR"/>
</dbReference>
<dbReference type="GO" id="GO:0032993">
    <property type="term" value="C:protein-DNA complex"/>
    <property type="evidence" value="ECO:0007669"/>
    <property type="project" value="TreeGrafter"/>
</dbReference>
<sequence length="288" mass="32023">MEIRALRVFLAISREGNMTRAADELHVSQPSLSKMVKSLEEELGTKLFVRRSFGLTLTADGRLLRERAQDLVAMADRIEDEFADLGRLAGGTLHFGLAESVHIDVLARAIRQLREESPGLRYHVDSGVSAQVLGRLDDGAIDFAVLAHEPDGAKYESWAFPEPDVWGVVMRDDSPLAGRERVRVRDLVGYPLFCSAQSWKLDIPRWAGGLMGELRLEATFGLPYNGAVFVREGLGVLLSFAGLVDTSEGSGLAFRPLEPRLETRLHLAWRRNRPLSPIAERFRELCCG</sequence>
<dbReference type="OrthoDB" id="3181812at2"/>
<dbReference type="AlphaFoldDB" id="A0A087APP4"/>
<dbReference type="RefSeq" id="WP_033515240.1">
    <property type="nucleotide sequence ID" value="NZ_JGYV01000018.1"/>
</dbReference>
<keyword evidence="4" id="KW-0804">Transcription</keyword>
<evidence type="ECO:0000313" key="7">
    <source>
        <dbReference type="Proteomes" id="UP000029067"/>
    </source>
</evidence>
<accession>A0A087APP4</accession>
<comment type="similarity">
    <text evidence="1">Belongs to the LysR transcriptional regulatory family.</text>
</comment>
<dbReference type="eggNOG" id="COG0583">
    <property type="taxonomic scope" value="Bacteria"/>
</dbReference>
<evidence type="ECO:0000259" key="5">
    <source>
        <dbReference type="PROSITE" id="PS50931"/>
    </source>
</evidence>
<evidence type="ECO:0000256" key="3">
    <source>
        <dbReference type="ARBA" id="ARBA00023125"/>
    </source>
</evidence>
<dbReference type="InterPro" id="IPR036390">
    <property type="entry name" value="WH_DNA-bd_sf"/>
</dbReference>
<keyword evidence="3" id="KW-0238">DNA-binding</keyword>
<evidence type="ECO:0000256" key="2">
    <source>
        <dbReference type="ARBA" id="ARBA00023015"/>
    </source>
</evidence>
<dbReference type="InterPro" id="IPR000847">
    <property type="entry name" value="LysR_HTH_N"/>
</dbReference>
<gene>
    <name evidence="6" type="ORF">BCUN_1907</name>
</gene>
<dbReference type="PROSITE" id="PS50931">
    <property type="entry name" value="HTH_LYSR"/>
    <property type="match status" value="1"/>
</dbReference>
<evidence type="ECO:0000313" key="6">
    <source>
        <dbReference type="EMBL" id="KFI60744.1"/>
    </source>
</evidence>
<dbReference type="Pfam" id="PF00126">
    <property type="entry name" value="HTH_1"/>
    <property type="match status" value="1"/>
</dbReference>
<dbReference type="Pfam" id="PF03466">
    <property type="entry name" value="LysR_substrate"/>
    <property type="match status" value="1"/>
</dbReference>
<dbReference type="FunFam" id="1.10.10.10:FF:000001">
    <property type="entry name" value="LysR family transcriptional regulator"/>
    <property type="match status" value="1"/>
</dbReference>
<feature type="domain" description="HTH lysR-type" evidence="5">
    <location>
        <begin position="1"/>
        <end position="58"/>
    </location>
</feature>
<dbReference type="InterPro" id="IPR036388">
    <property type="entry name" value="WH-like_DNA-bd_sf"/>
</dbReference>
<dbReference type="CDD" id="cd05466">
    <property type="entry name" value="PBP2_LTTR_substrate"/>
    <property type="match status" value="1"/>
</dbReference>
<dbReference type="PANTHER" id="PTHR30346:SF28">
    <property type="entry name" value="HTH-TYPE TRANSCRIPTIONAL REGULATOR CYNR"/>
    <property type="match status" value="1"/>
</dbReference>
<comment type="caution">
    <text evidence="6">The sequence shown here is derived from an EMBL/GenBank/DDBJ whole genome shotgun (WGS) entry which is preliminary data.</text>
</comment>
<dbReference type="SUPFAM" id="SSF46785">
    <property type="entry name" value="Winged helix' DNA-binding domain"/>
    <property type="match status" value="1"/>
</dbReference>
<dbReference type="SUPFAM" id="SSF53850">
    <property type="entry name" value="Periplasmic binding protein-like II"/>
    <property type="match status" value="1"/>
</dbReference>
<reference evidence="6 7" key="1">
    <citation type="submission" date="2014-03" db="EMBL/GenBank/DDBJ databases">
        <title>Genomics of Bifidobacteria.</title>
        <authorList>
            <person name="Ventura M."/>
            <person name="Milani C."/>
            <person name="Lugli G.A."/>
        </authorList>
    </citation>
    <scope>NUCLEOTIDE SEQUENCE [LARGE SCALE GENOMIC DNA]</scope>
    <source>
        <strain evidence="6 7">LMG 10738</strain>
    </source>
</reference>
<dbReference type="Proteomes" id="UP000029067">
    <property type="component" value="Unassembled WGS sequence"/>
</dbReference>
<keyword evidence="2" id="KW-0805">Transcription regulation</keyword>
<keyword evidence="7" id="KW-1185">Reference proteome</keyword>